<keyword evidence="2" id="KW-1185">Reference proteome</keyword>
<reference evidence="1 2" key="2">
    <citation type="submission" date="2018-11" db="EMBL/GenBank/DDBJ databases">
        <authorList>
            <consortium name="Pathogen Informatics"/>
        </authorList>
    </citation>
    <scope>NUCLEOTIDE SEQUENCE [LARGE SCALE GENOMIC DNA]</scope>
    <source>
        <strain evidence="1 2">Egypt</strain>
    </source>
</reference>
<evidence type="ECO:0000313" key="1">
    <source>
        <dbReference type="EMBL" id="VDP45223.1"/>
    </source>
</evidence>
<name>A0A183A443_9TREM</name>
<organism evidence="3">
    <name type="scientific">Echinostoma caproni</name>
    <dbReference type="NCBI Taxonomy" id="27848"/>
    <lineage>
        <taxon>Eukaryota</taxon>
        <taxon>Metazoa</taxon>
        <taxon>Spiralia</taxon>
        <taxon>Lophotrochozoa</taxon>
        <taxon>Platyhelminthes</taxon>
        <taxon>Trematoda</taxon>
        <taxon>Digenea</taxon>
        <taxon>Plagiorchiida</taxon>
        <taxon>Echinostomata</taxon>
        <taxon>Echinostomatoidea</taxon>
        <taxon>Echinostomatidae</taxon>
        <taxon>Echinostoma</taxon>
    </lineage>
</organism>
<dbReference type="WBParaSite" id="ECPE_0000172801-mRNA-1">
    <property type="protein sequence ID" value="ECPE_0000172801-mRNA-1"/>
    <property type="gene ID" value="ECPE_0000172801"/>
</dbReference>
<protein>
    <submittedName>
        <fullName evidence="3">Ovule protein</fullName>
    </submittedName>
</protein>
<gene>
    <name evidence="1" type="ORF">ECPE_LOCUS1727</name>
</gene>
<sequence length="92" mass="10350">MEISQLFCNIPPPESLLPARSNTSNCSDLELQEITEFPFDSPEPPQFMALSPTISKLDHQEVVETLPFLDSVLEHSAFVYSSSLSKLFKKFS</sequence>
<accession>A0A183A443</accession>
<dbReference type="EMBL" id="UZAN01014118">
    <property type="protein sequence ID" value="VDP45223.1"/>
    <property type="molecule type" value="Genomic_DNA"/>
</dbReference>
<dbReference type="Proteomes" id="UP000272942">
    <property type="component" value="Unassembled WGS sequence"/>
</dbReference>
<proteinExistence type="predicted"/>
<reference evidence="3" key="1">
    <citation type="submission" date="2016-06" db="UniProtKB">
        <authorList>
            <consortium name="WormBaseParasite"/>
        </authorList>
    </citation>
    <scope>IDENTIFICATION</scope>
</reference>
<evidence type="ECO:0000313" key="3">
    <source>
        <dbReference type="WBParaSite" id="ECPE_0000172801-mRNA-1"/>
    </source>
</evidence>
<evidence type="ECO:0000313" key="2">
    <source>
        <dbReference type="Proteomes" id="UP000272942"/>
    </source>
</evidence>
<dbReference type="AlphaFoldDB" id="A0A183A443"/>